<evidence type="ECO:0000313" key="2">
    <source>
        <dbReference type="EMBL" id="ANF85640.1"/>
    </source>
</evidence>
<protein>
    <recommendedName>
        <fullName evidence="4">Transmembrane protein</fullName>
    </recommendedName>
</protein>
<dbReference type="PATRIC" id="fig|219572.3.peg.2288"/>
<feature type="transmembrane region" description="Helical" evidence="1">
    <location>
        <begin position="96"/>
        <end position="117"/>
    </location>
</feature>
<evidence type="ECO:0008006" key="4">
    <source>
        <dbReference type="Google" id="ProtNLM"/>
    </source>
</evidence>
<name>A0A172YZP8_9PSED</name>
<evidence type="ECO:0000313" key="3">
    <source>
        <dbReference type="Proteomes" id="UP000077829"/>
    </source>
</evidence>
<dbReference type="AlphaFoldDB" id="A0A172YZP8"/>
<dbReference type="RefSeq" id="WP_064451834.1">
    <property type="nucleotide sequence ID" value="NZ_CP015600.1"/>
</dbReference>
<organism evidence="2 3">
    <name type="scientific">Pseudomonas antarctica</name>
    <dbReference type="NCBI Taxonomy" id="219572"/>
    <lineage>
        <taxon>Bacteria</taxon>
        <taxon>Pseudomonadati</taxon>
        <taxon>Pseudomonadota</taxon>
        <taxon>Gammaproteobacteria</taxon>
        <taxon>Pseudomonadales</taxon>
        <taxon>Pseudomonadaceae</taxon>
        <taxon>Pseudomonas</taxon>
    </lineage>
</organism>
<keyword evidence="1" id="KW-0472">Membrane</keyword>
<dbReference type="KEGG" id="panr:A7J50_2231"/>
<accession>A0A172YZP8</accession>
<proteinExistence type="predicted"/>
<reference evidence="2 3" key="1">
    <citation type="submission" date="2016-05" db="EMBL/GenBank/DDBJ databases">
        <title>Complete genome sequence of Pseudomonas antarctica PAMC 27494.</title>
        <authorList>
            <person name="Lee J."/>
        </authorList>
    </citation>
    <scope>NUCLEOTIDE SEQUENCE [LARGE SCALE GENOMIC DNA]</scope>
    <source>
        <strain evidence="2 3">PAMC 27494</strain>
    </source>
</reference>
<dbReference type="Proteomes" id="UP000077829">
    <property type="component" value="Chromosome"/>
</dbReference>
<gene>
    <name evidence="2" type="ORF">A7J50_2231</name>
</gene>
<dbReference type="EMBL" id="CP015600">
    <property type="protein sequence ID" value="ANF85640.1"/>
    <property type="molecule type" value="Genomic_DNA"/>
</dbReference>
<sequence length="120" mass="13781">MDFQLILAIFLFAGALVGSGLTLYAECTKLDALESCFSENKLVCDNKRFWGRNQHIDRFHRMLVITELLGMPKMHVKRGNVTEAELASVPLSLRRWALWPFNFGMAWIAGCILWTVLYGW</sequence>
<keyword evidence="1" id="KW-0812">Transmembrane</keyword>
<keyword evidence="1" id="KW-1133">Transmembrane helix</keyword>
<evidence type="ECO:0000256" key="1">
    <source>
        <dbReference type="SAM" id="Phobius"/>
    </source>
</evidence>